<dbReference type="InterPro" id="IPR001173">
    <property type="entry name" value="Glyco_trans_2-like"/>
</dbReference>
<gene>
    <name evidence="5" type="ORF">FK178_08505</name>
</gene>
<evidence type="ECO:0000313" key="6">
    <source>
        <dbReference type="Proteomes" id="UP000321954"/>
    </source>
</evidence>
<dbReference type="OrthoDB" id="9815829at2"/>
<dbReference type="Proteomes" id="UP000321954">
    <property type="component" value="Chromosome"/>
</dbReference>
<evidence type="ECO:0000313" key="5">
    <source>
        <dbReference type="EMBL" id="QED37761.1"/>
    </source>
</evidence>
<accession>A0A5B8YJE8</accession>
<sequence length="335" mass="39865">MTNPLISVILPVYNREKYIEDAINSILDQSLDNFELIIIDDGSVDGTVSKIRTYTDNRIKFFQNQKNRGVAFSRNIGIKKARGTFIALMDSDDISKSQRFAKQVNIFNNNPDISICGSWMEAFFSGKLIKQPELDNQIKAQLFFNCSINNNSVMYRRKALQNLFFDKNFEHGEDYEFWIRASWKRKFYNIQESLVRYRYHDGQLTQIFKNEQEKIGVNLRLALFKKINYSQEKYPDEILTKFLEFRNYFTLGEMQLFLTWLDHLRMKNLESAIYPAEEFSKVIDRFRKEIIFKVFLTNKNKEITKGWRIKALKYLHPSEIIEIVKSKLKLRIKRV</sequence>
<reference evidence="5 6" key="1">
    <citation type="submission" date="2019-08" db="EMBL/GenBank/DDBJ databases">
        <title>Antarcticibacterium arcticum sp. nov., a bacterium isolated from marine sediment of the Canadian Beaufort Sea.</title>
        <authorList>
            <person name="Lee Y.M."/>
            <person name="Baek K."/>
            <person name="Lee D.-H."/>
            <person name="Shin S.C."/>
            <person name="Jin Y.K."/>
            <person name="Park Y."/>
        </authorList>
    </citation>
    <scope>NUCLEOTIDE SEQUENCE [LARGE SCALE GENOMIC DNA]</scope>
    <source>
        <strain evidence="5 6">PAMC 28998</strain>
    </source>
</reference>
<keyword evidence="6" id="KW-1185">Reference proteome</keyword>
<proteinExistence type="inferred from homology"/>
<dbReference type="GO" id="GO:0016757">
    <property type="term" value="F:glycosyltransferase activity"/>
    <property type="evidence" value="ECO:0007669"/>
    <property type="project" value="UniProtKB-KW"/>
</dbReference>
<dbReference type="EMBL" id="CP042476">
    <property type="protein sequence ID" value="QED37761.1"/>
    <property type="molecule type" value="Genomic_DNA"/>
</dbReference>
<dbReference type="AlphaFoldDB" id="A0A5B8YJE8"/>
<evidence type="ECO:0000256" key="2">
    <source>
        <dbReference type="ARBA" id="ARBA00022676"/>
    </source>
</evidence>
<dbReference type="KEGG" id="anp:FK178_08505"/>
<dbReference type="RefSeq" id="WP_146833530.1">
    <property type="nucleotide sequence ID" value="NZ_CP042476.1"/>
</dbReference>
<organism evidence="5 6">
    <name type="scientific">Antarcticibacterium arcticum</name>
    <dbReference type="NCBI Taxonomy" id="2585771"/>
    <lineage>
        <taxon>Bacteria</taxon>
        <taxon>Pseudomonadati</taxon>
        <taxon>Bacteroidota</taxon>
        <taxon>Flavobacteriia</taxon>
        <taxon>Flavobacteriales</taxon>
        <taxon>Flavobacteriaceae</taxon>
        <taxon>Antarcticibacterium</taxon>
    </lineage>
</organism>
<protein>
    <submittedName>
        <fullName evidence="5">Glycosyltransferase</fullName>
    </submittedName>
</protein>
<name>A0A5B8YJE8_9FLAO</name>
<dbReference type="SUPFAM" id="SSF53448">
    <property type="entry name" value="Nucleotide-diphospho-sugar transferases"/>
    <property type="match status" value="1"/>
</dbReference>
<keyword evidence="3 5" id="KW-0808">Transferase</keyword>
<dbReference type="Pfam" id="PF00535">
    <property type="entry name" value="Glycos_transf_2"/>
    <property type="match status" value="1"/>
</dbReference>
<evidence type="ECO:0000256" key="1">
    <source>
        <dbReference type="ARBA" id="ARBA00006739"/>
    </source>
</evidence>
<evidence type="ECO:0000259" key="4">
    <source>
        <dbReference type="Pfam" id="PF00535"/>
    </source>
</evidence>
<comment type="similarity">
    <text evidence="1">Belongs to the glycosyltransferase 2 family.</text>
</comment>
<evidence type="ECO:0000256" key="3">
    <source>
        <dbReference type="ARBA" id="ARBA00022679"/>
    </source>
</evidence>
<dbReference type="Gene3D" id="3.90.550.10">
    <property type="entry name" value="Spore Coat Polysaccharide Biosynthesis Protein SpsA, Chain A"/>
    <property type="match status" value="1"/>
</dbReference>
<keyword evidence="2" id="KW-0328">Glycosyltransferase</keyword>
<dbReference type="InterPro" id="IPR050834">
    <property type="entry name" value="Glycosyltransf_2"/>
</dbReference>
<dbReference type="InterPro" id="IPR029044">
    <property type="entry name" value="Nucleotide-diphossugar_trans"/>
</dbReference>
<dbReference type="PANTHER" id="PTHR43685">
    <property type="entry name" value="GLYCOSYLTRANSFERASE"/>
    <property type="match status" value="1"/>
</dbReference>
<feature type="domain" description="Glycosyltransferase 2-like" evidence="4">
    <location>
        <begin position="7"/>
        <end position="135"/>
    </location>
</feature>
<dbReference type="PANTHER" id="PTHR43685:SF5">
    <property type="entry name" value="GLYCOSYLTRANSFERASE EPSE-RELATED"/>
    <property type="match status" value="1"/>
</dbReference>